<keyword evidence="9 11" id="KW-0347">Helicase</keyword>
<keyword evidence="10" id="KW-1185">Reference proteome</keyword>
<gene>
    <name evidence="9 11" type="ORF">P152DRAFT_406475</name>
</gene>
<dbReference type="GeneID" id="54417449"/>
<feature type="region of interest" description="Disordered" evidence="6">
    <location>
        <begin position="875"/>
        <end position="935"/>
    </location>
</feature>
<keyword evidence="2" id="KW-0547">Nucleotide-binding</keyword>
<comment type="similarity">
    <text evidence="1">Belongs to the helicase family. RecQ subfamily.</text>
</comment>
<dbReference type="SMART" id="SM00487">
    <property type="entry name" value="DEXDc"/>
    <property type="match status" value="1"/>
</dbReference>
<feature type="compositionally biased region" description="Polar residues" evidence="6">
    <location>
        <begin position="877"/>
        <end position="890"/>
    </location>
</feature>
<accession>A0A6G1FQH3</accession>
<dbReference type="GO" id="GO:0043138">
    <property type="term" value="F:3'-5' DNA helicase activity"/>
    <property type="evidence" value="ECO:0007669"/>
    <property type="project" value="UniProtKB-EC"/>
</dbReference>
<dbReference type="GO" id="GO:0005524">
    <property type="term" value="F:ATP binding"/>
    <property type="evidence" value="ECO:0007669"/>
    <property type="project" value="UniProtKB-KW"/>
</dbReference>
<dbReference type="GO" id="GO:0005694">
    <property type="term" value="C:chromosome"/>
    <property type="evidence" value="ECO:0007669"/>
    <property type="project" value="TreeGrafter"/>
</dbReference>
<dbReference type="Proteomes" id="UP000504638">
    <property type="component" value="Unplaced"/>
</dbReference>
<dbReference type="GO" id="GO:0005737">
    <property type="term" value="C:cytoplasm"/>
    <property type="evidence" value="ECO:0007669"/>
    <property type="project" value="TreeGrafter"/>
</dbReference>
<dbReference type="PROSITE" id="PS51192">
    <property type="entry name" value="HELICASE_ATP_BIND_1"/>
    <property type="match status" value="1"/>
</dbReference>
<feature type="domain" description="Helicase C-terminal" evidence="8">
    <location>
        <begin position="273"/>
        <end position="454"/>
    </location>
</feature>
<dbReference type="Gene3D" id="3.40.50.300">
    <property type="entry name" value="P-loop containing nucleotide triphosphate hydrolases"/>
    <property type="match status" value="2"/>
</dbReference>
<feature type="region of interest" description="Disordered" evidence="6">
    <location>
        <begin position="771"/>
        <end position="792"/>
    </location>
</feature>
<dbReference type="AlphaFoldDB" id="A0A6G1FQH3"/>
<dbReference type="Pfam" id="PF00270">
    <property type="entry name" value="DEAD"/>
    <property type="match status" value="1"/>
</dbReference>
<evidence type="ECO:0000256" key="4">
    <source>
        <dbReference type="ARBA" id="ARBA00034617"/>
    </source>
</evidence>
<dbReference type="InterPro" id="IPR011545">
    <property type="entry name" value="DEAD/DEAH_box_helicase_dom"/>
</dbReference>
<evidence type="ECO:0000313" key="10">
    <source>
        <dbReference type="Proteomes" id="UP000504638"/>
    </source>
</evidence>
<dbReference type="GO" id="GO:0000724">
    <property type="term" value="P:double-strand break repair via homologous recombination"/>
    <property type="evidence" value="ECO:0007669"/>
    <property type="project" value="TreeGrafter"/>
</dbReference>
<dbReference type="EMBL" id="ML975198">
    <property type="protein sequence ID" value="KAF1807939.1"/>
    <property type="molecule type" value="Genomic_DNA"/>
</dbReference>
<evidence type="ECO:0000256" key="3">
    <source>
        <dbReference type="ARBA" id="ARBA00022840"/>
    </source>
</evidence>
<comment type="catalytic activity">
    <reaction evidence="4">
        <text>Couples ATP hydrolysis with the unwinding of duplex DNA by translocating in the 3'-5' direction.</text>
        <dbReference type="EC" id="5.6.2.4"/>
    </reaction>
</comment>
<dbReference type="SMART" id="SM00490">
    <property type="entry name" value="HELICc"/>
    <property type="match status" value="1"/>
</dbReference>
<reference evidence="9 11" key="1">
    <citation type="submission" date="2020-01" db="EMBL/GenBank/DDBJ databases">
        <authorList>
            <consortium name="DOE Joint Genome Institute"/>
            <person name="Haridas S."/>
            <person name="Albert R."/>
            <person name="Binder M."/>
            <person name="Bloem J."/>
            <person name="Labutti K."/>
            <person name="Salamov A."/>
            <person name="Andreopoulos B."/>
            <person name="Baker S.E."/>
            <person name="Barry K."/>
            <person name="Bills G."/>
            <person name="Bluhm B.H."/>
            <person name="Cannon C."/>
            <person name="Castanera R."/>
            <person name="Culley D.E."/>
            <person name="Daum C."/>
            <person name="Ezra D."/>
            <person name="Gonzalez J.B."/>
            <person name="Henrissat B."/>
            <person name="Kuo A."/>
            <person name="Liang C."/>
            <person name="Lipzen A."/>
            <person name="Lutzoni F."/>
            <person name="Magnuson J."/>
            <person name="Mondo S."/>
            <person name="Nolan M."/>
            <person name="Ohm R."/>
            <person name="Pangilinan J."/>
            <person name="Park H.-J."/>
            <person name="Ramirez L."/>
            <person name="Alfaro M."/>
            <person name="Sun H."/>
            <person name="Tritt A."/>
            <person name="Yoshinaga Y."/>
            <person name="Zwiers L.-H."/>
            <person name="Turgeon B.G."/>
            <person name="Goodwin S.B."/>
            <person name="Spatafora J.W."/>
            <person name="Crous P.W."/>
            <person name="Grigoriev I.V."/>
        </authorList>
    </citation>
    <scope>NUCLEOTIDE SEQUENCE</scope>
    <source>
        <strain evidence="9 11">CBS 781.70</strain>
    </source>
</reference>
<sequence length="935" mass="104979">MRNKASIRRRRRETTGDTSCLIQDANNTTSMLAIQDLVEKARHSPEEIQKGIIHAGLQRHLYPFQPRPKQIDAIWHLVFQKEDLLLAAKTSFGKSIIFQAAPLFCRGGIALIIIPLDRIGQEQCIKIQRLPGARSLFINGRTDKTDALAQEIKTGIYTHLLMGPEIAAGWFRSIASNPSFKKRVSVVAVDELHLVALWGSGIRPQYAQLSLLRRRLGAYIPWFGCSATLDQATLDIARKMTGFQASCEIFRTSIDRPEIKLIVETIEPRTTKRFTSLFFVLQDAMTNGLPTPMKIPKTIIFIDSRRDIQKCAECLRDWLCRLSSGAIRHRDSREIIQVYHSHTTLHDKEALYSEFSKVDSKIRIMVATESLGTGVDLSDVIRVVQYGFPLERLLSVLIQRFGRAARMASIKGEAVFLVESWAVGDRVSSTRAAFSRSRKQSSLRQLSYTSQLAQSCPVEPEAESDVPDHEADVAVDAIDYGVPEDQRKRKTQRERRTELYNDCPALYNFVNRSNCLRRILMDWLQESLSDPASKLPPPRPDECCNACNPGLTRTVPFPWDIAPSLRKPHAGTAPGAFYDRLALWGDNVVNSAHQTAKPELSVKLFTQKSEWISLSTEYAYIHTAAELEEFVKSTWLKDHSDELFKEFNNIKSYVVRNWPGGSRLETSRTSGAAGPVQISLDYQEVYKGPEGRETQKGQSSVAIEHPTQPEKPASFLRKSDDYISSLEKLIARARENTALCSPCSPDRALSERQPMIIAEQQFRQSSLLERQGPPATKQMSQQGEPQERRVSTEVKTLITPDQGRRASFLRDREEYASSLERITANAREISASCSPYLATQSVPIVVADSSLTSIRSVTSTNVDCSSGISSVFEDSENGLSSVSGGNQSSKRPAPSEGEGEMIKRVALSVLDSNIRRSPRSEKEKNRRYYHGERIL</sequence>
<keyword evidence="3" id="KW-0067">ATP-binding</keyword>
<dbReference type="PANTHER" id="PTHR13710:SF120">
    <property type="entry name" value="BIFUNCTIONAL 3'-5' EXONUCLEASE_ATP-DEPENDENT HELICASE WRN"/>
    <property type="match status" value="1"/>
</dbReference>
<dbReference type="PROSITE" id="PS51194">
    <property type="entry name" value="HELICASE_CTER"/>
    <property type="match status" value="1"/>
</dbReference>
<dbReference type="InterPro" id="IPR027417">
    <property type="entry name" value="P-loop_NTPase"/>
</dbReference>
<evidence type="ECO:0000259" key="8">
    <source>
        <dbReference type="PROSITE" id="PS51194"/>
    </source>
</evidence>
<dbReference type="InterPro" id="IPR001650">
    <property type="entry name" value="Helicase_C-like"/>
</dbReference>
<proteinExistence type="inferred from homology"/>
<dbReference type="Pfam" id="PF00271">
    <property type="entry name" value="Helicase_C"/>
    <property type="match status" value="1"/>
</dbReference>
<dbReference type="RefSeq" id="XP_033529570.1">
    <property type="nucleotide sequence ID" value="XM_033676879.1"/>
</dbReference>
<dbReference type="OrthoDB" id="5413666at2759"/>
<dbReference type="SUPFAM" id="SSF52540">
    <property type="entry name" value="P-loop containing nucleoside triphosphate hydrolases"/>
    <property type="match status" value="1"/>
</dbReference>
<feature type="domain" description="Helicase ATP-binding" evidence="7">
    <location>
        <begin position="75"/>
        <end position="247"/>
    </location>
</feature>
<dbReference type="GO" id="GO:0003676">
    <property type="term" value="F:nucleic acid binding"/>
    <property type="evidence" value="ECO:0007669"/>
    <property type="project" value="InterPro"/>
</dbReference>
<reference evidence="11" key="2">
    <citation type="submission" date="2020-04" db="EMBL/GenBank/DDBJ databases">
        <authorList>
            <consortium name="NCBI Genome Project"/>
        </authorList>
    </citation>
    <scope>NUCLEOTIDE SEQUENCE</scope>
    <source>
        <strain evidence="11">CBS 781.70</strain>
    </source>
</reference>
<feature type="region of interest" description="Disordered" evidence="6">
    <location>
        <begin position="689"/>
        <end position="714"/>
    </location>
</feature>
<dbReference type="GO" id="GO:0009378">
    <property type="term" value="F:four-way junction helicase activity"/>
    <property type="evidence" value="ECO:0007669"/>
    <property type="project" value="TreeGrafter"/>
</dbReference>
<evidence type="ECO:0000256" key="6">
    <source>
        <dbReference type="SAM" id="MobiDB-lite"/>
    </source>
</evidence>
<evidence type="ECO:0000313" key="9">
    <source>
        <dbReference type="EMBL" id="KAF1807939.1"/>
    </source>
</evidence>
<dbReference type="PANTHER" id="PTHR13710">
    <property type="entry name" value="DNA HELICASE RECQ FAMILY MEMBER"/>
    <property type="match status" value="1"/>
</dbReference>
<organism evidence="9">
    <name type="scientific">Eremomyces bilateralis CBS 781.70</name>
    <dbReference type="NCBI Taxonomy" id="1392243"/>
    <lineage>
        <taxon>Eukaryota</taxon>
        <taxon>Fungi</taxon>
        <taxon>Dikarya</taxon>
        <taxon>Ascomycota</taxon>
        <taxon>Pezizomycotina</taxon>
        <taxon>Dothideomycetes</taxon>
        <taxon>Dothideomycetes incertae sedis</taxon>
        <taxon>Eremomycetales</taxon>
        <taxon>Eremomycetaceae</taxon>
        <taxon>Eremomyces</taxon>
    </lineage>
</organism>
<evidence type="ECO:0000256" key="5">
    <source>
        <dbReference type="ARBA" id="ARBA00034808"/>
    </source>
</evidence>
<keyword evidence="9 11" id="KW-0378">Hydrolase</keyword>
<protein>
    <recommendedName>
        <fullName evidence="5">DNA 3'-5' helicase</fullName>
        <ecNumber evidence="5">5.6.2.4</ecNumber>
    </recommendedName>
</protein>
<name>A0A6G1FQH3_9PEZI</name>
<evidence type="ECO:0000259" key="7">
    <source>
        <dbReference type="PROSITE" id="PS51192"/>
    </source>
</evidence>
<dbReference type="GO" id="GO:0005634">
    <property type="term" value="C:nucleus"/>
    <property type="evidence" value="ECO:0007669"/>
    <property type="project" value="TreeGrafter"/>
</dbReference>
<feature type="compositionally biased region" description="Basic and acidic residues" evidence="6">
    <location>
        <begin position="918"/>
        <end position="935"/>
    </location>
</feature>
<reference evidence="11" key="3">
    <citation type="submission" date="2025-04" db="UniProtKB">
        <authorList>
            <consortium name="RefSeq"/>
        </authorList>
    </citation>
    <scope>IDENTIFICATION</scope>
    <source>
        <strain evidence="11">CBS 781.70</strain>
    </source>
</reference>
<dbReference type="InterPro" id="IPR014001">
    <property type="entry name" value="Helicase_ATP-bd"/>
</dbReference>
<evidence type="ECO:0000313" key="11">
    <source>
        <dbReference type="RefSeq" id="XP_033529570.1"/>
    </source>
</evidence>
<evidence type="ECO:0000256" key="1">
    <source>
        <dbReference type="ARBA" id="ARBA00005446"/>
    </source>
</evidence>
<evidence type="ECO:0000256" key="2">
    <source>
        <dbReference type="ARBA" id="ARBA00022741"/>
    </source>
</evidence>
<dbReference type="EC" id="5.6.2.4" evidence="5"/>